<sequence>MNNLKSEQAVRVVNIPLGFSSAKLNDNSKRLSPKTENHVPATSFNDTQYKVRLLRYTAHLRHLIDNPPAIEHNCSESDIHSEQIDNYLWVMAEFMNGMYEANHKSKV</sequence>
<reference evidence="1 2" key="1">
    <citation type="journal article" date="2018" name="ISME J.">
        <title>Endosymbiont genomes yield clues of tubeworm success.</title>
        <authorList>
            <person name="Li Y."/>
            <person name="Liles M.R."/>
            <person name="Halanych K.M."/>
        </authorList>
    </citation>
    <scope>NUCLEOTIDE SEQUENCE [LARGE SCALE GENOMIC DNA]</scope>
    <source>
        <strain evidence="1">A1464</strain>
    </source>
</reference>
<evidence type="ECO:0000313" key="1">
    <source>
        <dbReference type="EMBL" id="RDH81412.1"/>
    </source>
</evidence>
<dbReference type="AlphaFoldDB" id="A0A370D928"/>
<comment type="caution">
    <text evidence="1">The sequence shown here is derived from an EMBL/GenBank/DDBJ whole genome shotgun (WGS) entry which is preliminary data.</text>
</comment>
<dbReference type="EMBL" id="QFXC01000013">
    <property type="protein sequence ID" value="RDH81412.1"/>
    <property type="molecule type" value="Genomic_DNA"/>
</dbReference>
<organism evidence="1 2">
    <name type="scientific">endosymbiont of Galathealinum brachiosum</name>
    <dbReference type="NCBI Taxonomy" id="2200906"/>
    <lineage>
        <taxon>Bacteria</taxon>
        <taxon>Pseudomonadati</taxon>
        <taxon>Pseudomonadota</taxon>
        <taxon>Gammaproteobacteria</taxon>
        <taxon>sulfur-oxidizing symbionts</taxon>
    </lineage>
</organism>
<proteinExistence type="predicted"/>
<gene>
    <name evidence="1" type="ORF">DIZ80_15100</name>
</gene>
<keyword evidence="2" id="KW-1185">Reference proteome</keyword>
<dbReference type="Proteomes" id="UP000254266">
    <property type="component" value="Unassembled WGS sequence"/>
</dbReference>
<accession>A0A370D928</accession>
<evidence type="ECO:0000313" key="2">
    <source>
        <dbReference type="Proteomes" id="UP000254266"/>
    </source>
</evidence>
<name>A0A370D928_9GAMM</name>
<protein>
    <submittedName>
        <fullName evidence="1">Uncharacterized protein</fullName>
    </submittedName>
</protein>